<name>A0ABX3IHU8_9BACT</name>
<gene>
    <name evidence="1" type="ORF">XJ44_06210</name>
</gene>
<reference evidence="1 2" key="1">
    <citation type="submission" date="2015-06" db="EMBL/GenBank/DDBJ databases">
        <title>Genome sequencing of Thermotogales isolates from hydrothermal vents.</title>
        <authorList>
            <person name="Haverkamp T.H."/>
            <person name="Kublanov I.V."/>
            <person name="Nesbo C.L."/>
        </authorList>
    </citation>
    <scope>NUCLEOTIDE SEQUENCE [LARGE SCALE GENOMIC DNA]</scope>
    <source>
        <strain evidence="2">ik275mar</strain>
    </source>
</reference>
<comment type="caution">
    <text evidence="1">The sequence shown here is derived from an EMBL/GenBank/DDBJ whole genome shotgun (WGS) entry which is preliminary data.</text>
</comment>
<accession>A0ABX3IHU8</accession>
<sequence>MIKLVVNGKVEKFESSKYANFGELLDKVSMNLKGMVLSEVKINKKLVPISRIDELRNAILDDELEIEMNFVPLQEFFITTLSDVIEYIDNITNLLGKVSDNILLGDNEGFSNIVDLAEGISSMENLRVNSMKMTGFSPSDFQLKVDGNEVADILRNFVEALESKDLLELSDLLKEKIPVVLDYYKSYFQNILKTLKQNN</sequence>
<dbReference type="Proteomes" id="UP000242616">
    <property type="component" value="Unassembled WGS sequence"/>
</dbReference>
<proteinExistence type="predicted"/>
<dbReference type="EMBL" id="LBFC01000021">
    <property type="protein sequence ID" value="ONN26884.1"/>
    <property type="molecule type" value="Genomic_DNA"/>
</dbReference>
<dbReference type="RefSeq" id="WP_075666131.1">
    <property type="nucleotide sequence ID" value="NZ_LBFC01000021.1"/>
</dbReference>
<evidence type="ECO:0000313" key="2">
    <source>
        <dbReference type="Proteomes" id="UP000242616"/>
    </source>
</evidence>
<organism evidence="1 2">
    <name type="scientific">Thermosipho affectus</name>
    <dbReference type="NCBI Taxonomy" id="660294"/>
    <lineage>
        <taxon>Bacteria</taxon>
        <taxon>Thermotogati</taxon>
        <taxon>Thermotogota</taxon>
        <taxon>Thermotogae</taxon>
        <taxon>Thermotogales</taxon>
        <taxon>Fervidobacteriaceae</taxon>
        <taxon>Thermosipho</taxon>
    </lineage>
</organism>
<keyword evidence="2" id="KW-1185">Reference proteome</keyword>
<evidence type="ECO:0000313" key="1">
    <source>
        <dbReference type="EMBL" id="ONN26884.1"/>
    </source>
</evidence>
<protein>
    <submittedName>
        <fullName evidence="1">Uncharacterized protein</fullName>
    </submittedName>
</protein>